<dbReference type="GeneID" id="24109222"/>
<accession>R9P4U2</accession>
<dbReference type="RefSeq" id="XP_012189943.1">
    <property type="nucleotide sequence ID" value="XM_012334553.1"/>
</dbReference>
<gene>
    <name evidence="2" type="ORF">PHSY_003936</name>
</gene>
<dbReference type="AlphaFoldDB" id="R9P4U2"/>
<evidence type="ECO:0000313" key="2">
    <source>
        <dbReference type="EMBL" id="GAC96356.1"/>
    </source>
</evidence>
<dbReference type="EMBL" id="DF238801">
    <property type="protein sequence ID" value="GAC96356.1"/>
    <property type="molecule type" value="Genomic_DNA"/>
</dbReference>
<evidence type="ECO:0000313" key="3">
    <source>
        <dbReference type="Proteomes" id="UP000014071"/>
    </source>
</evidence>
<proteinExistence type="predicted"/>
<feature type="compositionally biased region" description="Basic and acidic residues" evidence="1">
    <location>
        <begin position="1"/>
        <end position="23"/>
    </location>
</feature>
<feature type="region of interest" description="Disordered" evidence="1">
    <location>
        <begin position="54"/>
        <end position="77"/>
    </location>
</feature>
<dbReference type="Proteomes" id="UP000014071">
    <property type="component" value="Unassembled WGS sequence"/>
</dbReference>
<protein>
    <submittedName>
        <fullName evidence="2">Tripeptidyl peptidase</fullName>
    </submittedName>
</protein>
<dbReference type="HOGENOM" id="CLU_2373700_0_0_1"/>
<feature type="region of interest" description="Disordered" evidence="1">
    <location>
        <begin position="1"/>
        <end position="30"/>
    </location>
</feature>
<feature type="compositionally biased region" description="Acidic residues" evidence="1">
    <location>
        <begin position="62"/>
        <end position="75"/>
    </location>
</feature>
<name>R9P4U2_PSEHS</name>
<evidence type="ECO:0000256" key="1">
    <source>
        <dbReference type="SAM" id="MobiDB-lite"/>
    </source>
</evidence>
<keyword evidence="3" id="KW-1185">Reference proteome</keyword>
<organism evidence="2 3">
    <name type="scientific">Pseudozyma hubeiensis (strain SY62)</name>
    <name type="common">Yeast</name>
    <dbReference type="NCBI Taxonomy" id="1305764"/>
    <lineage>
        <taxon>Eukaryota</taxon>
        <taxon>Fungi</taxon>
        <taxon>Dikarya</taxon>
        <taxon>Basidiomycota</taxon>
        <taxon>Ustilaginomycotina</taxon>
        <taxon>Ustilaginomycetes</taxon>
        <taxon>Ustilaginales</taxon>
        <taxon>Ustilaginaceae</taxon>
        <taxon>Pseudozyma</taxon>
    </lineage>
</organism>
<sequence>MVPDVRAGRKEERDLGEEKEVVRVEAPAPEPREPRYVVREPRRMAVKNMMAGGCEEVGEAKDDPEENEDSSEVDDERCRFERGECETLRSFQGYA</sequence>
<reference evidence="3" key="1">
    <citation type="journal article" date="2013" name="Genome Announc.">
        <title>Draft genome sequence of the basidiomycetous yeast-like fungus Pseudozyma hubeiensis SY62, which produces an abundant amount of the biosurfactant mannosylerythritol lipids.</title>
        <authorList>
            <person name="Konishi M."/>
            <person name="Hatada Y."/>
            <person name="Horiuchi J."/>
        </authorList>
    </citation>
    <scope>NUCLEOTIDE SEQUENCE [LARGE SCALE GENOMIC DNA]</scope>
    <source>
        <strain evidence="3">SY62</strain>
    </source>
</reference>